<feature type="transmembrane region" description="Helical" evidence="5">
    <location>
        <begin position="274"/>
        <end position="293"/>
    </location>
</feature>
<feature type="transmembrane region" description="Helical" evidence="5">
    <location>
        <begin position="110"/>
        <end position="131"/>
    </location>
</feature>
<dbReference type="Pfam" id="PF01925">
    <property type="entry name" value="TauE"/>
    <property type="match status" value="1"/>
</dbReference>
<dbReference type="InterPro" id="IPR002781">
    <property type="entry name" value="TM_pro_TauE-like"/>
</dbReference>
<dbReference type="GO" id="GO:0005886">
    <property type="term" value="C:plasma membrane"/>
    <property type="evidence" value="ECO:0007669"/>
    <property type="project" value="UniProtKB-SubCell"/>
</dbReference>
<keyword evidence="2 5" id="KW-0812">Transmembrane</keyword>
<proteinExistence type="inferred from homology"/>
<feature type="transmembrane region" description="Helical" evidence="5">
    <location>
        <begin position="84"/>
        <end position="104"/>
    </location>
</feature>
<evidence type="ECO:0000256" key="2">
    <source>
        <dbReference type="ARBA" id="ARBA00022692"/>
    </source>
</evidence>
<protein>
    <recommendedName>
        <fullName evidence="5">Probable membrane transporter protein</fullName>
    </recommendedName>
</protein>
<feature type="transmembrane region" description="Helical" evidence="5">
    <location>
        <begin position="51"/>
        <end position="72"/>
    </location>
</feature>
<dbReference type="AlphaFoldDB" id="A0A1E5XKA7"/>
<keyword evidence="4 5" id="KW-0472">Membrane</keyword>
<sequence length="310" mass="32280">MQVYLPIAELSMNLFFLVGIGGAVGFLSGLFGVGGGFLLTPLLIFSGVPSSVAVASVTGQVVAASTSGALSYYRRGQIDLHMALYLVLSGVLGAFGGVATFQVLRAAGQLDLVISLGFLILLGFVGTLMLIEAARAIMKRRAGIVVREKLPNQHNWFHGLPWRVRFKKSRLYISVIPVLALGVAIGFVGSLLGIGGGFILVPALVYILRMPGNMVIGTSLLQVVAMMAATTILHAVSSQSVDILLAFCLMVGGTVGAQFGASAGKYLRGEQLRALLAILVLAVAIRFGISLVMTPGDVYSTAVIGASGVI</sequence>
<dbReference type="Proteomes" id="UP000095463">
    <property type="component" value="Unassembled WGS sequence"/>
</dbReference>
<dbReference type="OrthoDB" id="9779078at2"/>
<feature type="transmembrane region" description="Helical" evidence="5">
    <location>
        <begin position="12"/>
        <end position="39"/>
    </location>
</feature>
<evidence type="ECO:0000256" key="1">
    <source>
        <dbReference type="ARBA" id="ARBA00004141"/>
    </source>
</evidence>
<dbReference type="InterPro" id="IPR051598">
    <property type="entry name" value="TSUP/Inactive_protease-like"/>
</dbReference>
<accession>A0A1E5XKA7</accession>
<evidence type="ECO:0000313" key="7">
    <source>
        <dbReference type="Proteomes" id="UP000095463"/>
    </source>
</evidence>
<comment type="similarity">
    <text evidence="5">Belongs to the 4-toluene sulfonate uptake permease (TSUP) (TC 2.A.102) family.</text>
</comment>
<keyword evidence="3 5" id="KW-1133">Transmembrane helix</keyword>
<comment type="caution">
    <text evidence="6">The sequence shown here is derived from an EMBL/GenBank/DDBJ whole genome shotgun (WGS) entry which is preliminary data.</text>
</comment>
<evidence type="ECO:0000256" key="5">
    <source>
        <dbReference type="RuleBase" id="RU363041"/>
    </source>
</evidence>
<keyword evidence="7" id="KW-1185">Reference proteome</keyword>
<organism evidence="6 7">
    <name type="scientific">Devosia insulae DS-56</name>
    <dbReference type="NCBI Taxonomy" id="1116389"/>
    <lineage>
        <taxon>Bacteria</taxon>
        <taxon>Pseudomonadati</taxon>
        <taxon>Pseudomonadota</taxon>
        <taxon>Alphaproteobacteria</taxon>
        <taxon>Hyphomicrobiales</taxon>
        <taxon>Devosiaceae</taxon>
        <taxon>Devosia</taxon>
    </lineage>
</organism>
<feature type="transmembrane region" description="Helical" evidence="5">
    <location>
        <begin position="215"/>
        <end position="237"/>
    </location>
</feature>
<reference evidence="6 7" key="1">
    <citation type="journal article" date="2015" name="Genome Announc.">
        <title>Genome Assemblies of Three Soil-Associated Devosia species: D. insulae, D. limi, and D. soli.</title>
        <authorList>
            <person name="Hassan Y.I."/>
            <person name="Lepp D."/>
            <person name="Zhou T."/>
        </authorList>
    </citation>
    <scope>NUCLEOTIDE SEQUENCE [LARGE SCALE GENOMIC DNA]</scope>
    <source>
        <strain evidence="6 7">DS-56</strain>
    </source>
</reference>
<evidence type="ECO:0000256" key="4">
    <source>
        <dbReference type="ARBA" id="ARBA00023136"/>
    </source>
</evidence>
<feature type="transmembrane region" description="Helical" evidence="5">
    <location>
        <begin position="243"/>
        <end position="262"/>
    </location>
</feature>
<dbReference type="PANTHER" id="PTHR43701">
    <property type="entry name" value="MEMBRANE TRANSPORTER PROTEIN MJ0441-RELATED"/>
    <property type="match status" value="1"/>
</dbReference>
<evidence type="ECO:0000256" key="3">
    <source>
        <dbReference type="ARBA" id="ARBA00022989"/>
    </source>
</evidence>
<feature type="transmembrane region" description="Helical" evidence="5">
    <location>
        <begin position="169"/>
        <end position="185"/>
    </location>
</feature>
<gene>
    <name evidence="6" type="ORF">VW23_027170</name>
</gene>
<dbReference type="EMBL" id="LAJE02000339">
    <property type="protein sequence ID" value="OEO29036.1"/>
    <property type="molecule type" value="Genomic_DNA"/>
</dbReference>
<comment type="subcellular location">
    <subcellularLocation>
        <location evidence="5">Cell membrane</location>
        <topology evidence="5">Multi-pass membrane protein</topology>
    </subcellularLocation>
    <subcellularLocation>
        <location evidence="1">Membrane</location>
        <topology evidence="1">Multi-pass membrane protein</topology>
    </subcellularLocation>
</comment>
<dbReference type="PANTHER" id="PTHR43701:SF12">
    <property type="entry name" value="MEMBRANE TRANSPORTER PROTEIN YTNM-RELATED"/>
    <property type="match status" value="1"/>
</dbReference>
<dbReference type="RefSeq" id="WP_069911657.1">
    <property type="nucleotide sequence ID" value="NZ_LAJE02000339.1"/>
</dbReference>
<evidence type="ECO:0000313" key="6">
    <source>
        <dbReference type="EMBL" id="OEO29036.1"/>
    </source>
</evidence>
<keyword evidence="5" id="KW-1003">Cell membrane</keyword>
<name>A0A1E5XKA7_9HYPH</name>